<dbReference type="GO" id="GO:0000287">
    <property type="term" value="F:magnesium ion binding"/>
    <property type="evidence" value="ECO:0007669"/>
    <property type="project" value="InterPro"/>
</dbReference>
<dbReference type="GO" id="GO:0016984">
    <property type="term" value="F:ribulose-bisphosphate carboxylase activity"/>
    <property type="evidence" value="ECO:0007669"/>
    <property type="project" value="InterPro"/>
</dbReference>
<feature type="domain" description="Ribulose bisphosphate carboxylase large subunit C-terminal" evidence="1">
    <location>
        <begin position="115"/>
        <end position="341"/>
    </location>
</feature>
<reference evidence="2 3" key="1">
    <citation type="submission" date="2019-04" db="EMBL/GenBank/DDBJ databases">
        <title>Azoarcus nasutitermitis sp. nov. isolated from termite nest.</title>
        <authorList>
            <person name="Lin S.-Y."/>
            <person name="Hameed A."/>
            <person name="Hsu Y.-H."/>
            <person name="Young C.-C."/>
        </authorList>
    </citation>
    <scope>NUCLEOTIDE SEQUENCE [LARGE SCALE GENOMIC DNA]</scope>
    <source>
        <strain evidence="2 3">CC-YHH838</strain>
    </source>
</reference>
<proteinExistence type="predicted"/>
<dbReference type="Gene3D" id="3.30.70.150">
    <property type="entry name" value="RuBisCO large subunit, N-terminal domain"/>
    <property type="match status" value="1"/>
</dbReference>
<evidence type="ECO:0000313" key="2">
    <source>
        <dbReference type="EMBL" id="THF63809.1"/>
    </source>
</evidence>
<evidence type="ECO:0000313" key="3">
    <source>
        <dbReference type="Proteomes" id="UP000308430"/>
    </source>
</evidence>
<organism evidence="2 3">
    <name type="scientific">Pseudothauera nasutitermitis</name>
    <dbReference type="NCBI Taxonomy" id="2565930"/>
    <lineage>
        <taxon>Bacteria</taxon>
        <taxon>Pseudomonadati</taxon>
        <taxon>Pseudomonadota</taxon>
        <taxon>Betaproteobacteria</taxon>
        <taxon>Rhodocyclales</taxon>
        <taxon>Zoogloeaceae</taxon>
        <taxon>Pseudothauera</taxon>
    </lineage>
</organism>
<keyword evidence="3" id="KW-1185">Reference proteome</keyword>
<sequence length="365" mass="38115">MDRLRATYRVRAGAGEIERRAEALAVEQSVEMPPGAVRDARVADEVIGRVEEVAADGDGHFRVTLGLALETTGFEAGQLMNMLFGNCSLQPEVELVDVDLPEPALARFGGPRFGIVGLRALAGAEHRPLTCSALKPQGSSPEALAALAGALAAGGIDLIKDDHGLADQAAAPFARRVEAVQRAIDAANRAGGGRCVYAPSLTGGPRRLHEQLRIAREAGVGMLMLAPMVSGLGALQELAEEAGLPILAHPALGGAARIAPPALIGKLFRLAGADAVIYPNHGGRFSYGPHTCRAIAGAAREPWGPLRAALPVPAGGMTPQRVEEMVDFYGRDVMLLIGGALLEADDPTAAARDFVRRVHTLGEAR</sequence>
<dbReference type="RefSeq" id="WP_136348970.1">
    <property type="nucleotide sequence ID" value="NZ_SSOC01000005.1"/>
</dbReference>
<dbReference type="SFLD" id="SFLDS00014">
    <property type="entry name" value="RuBisCO"/>
    <property type="match status" value="1"/>
</dbReference>
<protein>
    <submittedName>
        <fullName evidence="2">Ribulose 1,5-bisphosphate carboxylase</fullName>
    </submittedName>
</protein>
<dbReference type="InterPro" id="IPR000685">
    <property type="entry name" value="RuBisCO_lsu_C"/>
</dbReference>
<dbReference type="InterPro" id="IPR036422">
    <property type="entry name" value="RuBisCO_lsu_N_sf"/>
</dbReference>
<dbReference type="GO" id="GO:0015977">
    <property type="term" value="P:carbon fixation"/>
    <property type="evidence" value="ECO:0007669"/>
    <property type="project" value="InterPro"/>
</dbReference>
<dbReference type="CDD" id="cd08210">
    <property type="entry name" value="RLP_RrRLP"/>
    <property type="match status" value="1"/>
</dbReference>
<dbReference type="InterPro" id="IPR036376">
    <property type="entry name" value="RuBisCO_lsu_C_sf"/>
</dbReference>
<dbReference type="Gene3D" id="3.20.20.110">
    <property type="entry name" value="Ribulose bisphosphate carboxylase, large subunit, C-terminal domain"/>
    <property type="match status" value="1"/>
</dbReference>
<comment type="caution">
    <text evidence="2">The sequence shown here is derived from an EMBL/GenBank/DDBJ whole genome shotgun (WGS) entry which is preliminary data.</text>
</comment>
<accession>A0A4S4AUZ3</accession>
<dbReference type="EMBL" id="SSOC01000005">
    <property type="protein sequence ID" value="THF63809.1"/>
    <property type="molecule type" value="Genomic_DNA"/>
</dbReference>
<evidence type="ECO:0000259" key="1">
    <source>
        <dbReference type="Pfam" id="PF00016"/>
    </source>
</evidence>
<dbReference type="Pfam" id="PF00016">
    <property type="entry name" value="RuBisCO_large"/>
    <property type="match status" value="1"/>
</dbReference>
<dbReference type="OrthoDB" id="9770811at2"/>
<gene>
    <name evidence="2" type="ORF">E6C76_14600</name>
</gene>
<dbReference type="SUPFAM" id="SSF54966">
    <property type="entry name" value="RuBisCO, large subunit, small (N-terminal) domain"/>
    <property type="match status" value="1"/>
</dbReference>
<dbReference type="SFLD" id="SFLDG00301">
    <property type="entry name" value="RuBisCO-like_proteins"/>
    <property type="match status" value="1"/>
</dbReference>
<dbReference type="AlphaFoldDB" id="A0A4S4AUZ3"/>
<name>A0A4S4AUZ3_9RHOO</name>
<dbReference type="PANTHER" id="PTHR42704:SF17">
    <property type="entry name" value="RIBULOSE BISPHOSPHATE CARBOXYLASE LARGE CHAIN"/>
    <property type="match status" value="1"/>
</dbReference>
<dbReference type="Proteomes" id="UP000308430">
    <property type="component" value="Unassembled WGS sequence"/>
</dbReference>
<dbReference type="PANTHER" id="PTHR42704">
    <property type="entry name" value="RIBULOSE BISPHOSPHATE CARBOXYLASE"/>
    <property type="match status" value="1"/>
</dbReference>
<dbReference type="InterPro" id="IPR033966">
    <property type="entry name" value="RuBisCO"/>
</dbReference>
<dbReference type="SUPFAM" id="SSF51649">
    <property type="entry name" value="RuBisCo, C-terminal domain"/>
    <property type="match status" value="1"/>
</dbReference>